<evidence type="ECO:0000256" key="1">
    <source>
        <dbReference type="SAM" id="Phobius"/>
    </source>
</evidence>
<dbReference type="AlphaFoldDB" id="A0A5C4NIH1"/>
<dbReference type="Proteomes" id="UP000305709">
    <property type="component" value="Unassembled WGS sequence"/>
</dbReference>
<keyword evidence="1" id="KW-0472">Membrane</keyword>
<comment type="caution">
    <text evidence="2">The sequence shown here is derived from an EMBL/GenBank/DDBJ whole genome shotgun (WGS) entry which is preliminary data.</text>
</comment>
<evidence type="ECO:0000313" key="2">
    <source>
        <dbReference type="EMBL" id="TNC74393.1"/>
    </source>
</evidence>
<accession>A0A5C4NIH1</accession>
<protein>
    <recommendedName>
        <fullName evidence="4">LPXTG cell wall anchor domain-containing protein</fullName>
    </recommendedName>
</protein>
<keyword evidence="3" id="KW-1185">Reference proteome</keyword>
<feature type="transmembrane region" description="Helical" evidence="1">
    <location>
        <begin position="40"/>
        <end position="59"/>
    </location>
</feature>
<dbReference type="EMBL" id="VDFV01000002">
    <property type="protein sequence ID" value="TNC74393.1"/>
    <property type="molecule type" value="Genomic_DNA"/>
</dbReference>
<evidence type="ECO:0000313" key="3">
    <source>
        <dbReference type="Proteomes" id="UP000305709"/>
    </source>
</evidence>
<dbReference type="OrthoDB" id="8374816at2"/>
<reference evidence="2 3" key="1">
    <citation type="submission" date="2019-06" db="EMBL/GenBank/DDBJ databases">
        <authorList>
            <person name="Jiang L."/>
        </authorList>
    </citation>
    <scope>NUCLEOTIDE SEQUENCE [LARGE SCALE GENOMIC DNA]</scope>
    <source>
        <strain evidence="2 3">YIM 48858</strain>
    </source>
</reference>
<keyword evidence="1" id="KW-1133">Transmembrane helix</keyword>
<proteinExistence type="predicted"/>
<evidence type="ECO:0008006" key="4">
    <source>
        <dbReference type="Google" id="ProtNLM"/>
    </source>
</evidence>
<gene>
    <name evidence="2" type="ORF">FHG71_03870</name>
</gene>
<name>A0A5C4NIH1_9RHOB</name>
<organism evidence="2 3">
    <name type="scientific">Rubellimicrobium roseum</name>
    <dbReference type="NCBI Taxonomy" id="687525"/>
    <lineage>
        <taxon>Bacteria</taxon>
        <taxon>Pseudomonadati</taxon>
        <taxon>Pseudomonadota</taxon>
        <taxon>Alphaproteobacteria</taxon>
        <taxon>Rhodobacterales</taxon>
        <taxon>Roseobacteraceae</taxon>
        <taxon>Rubellimicrobium</taxon>
    </lineage>
</organism>
<keyword evidence="1" id="KW-0812">Transmembrane</keyword>
<sequence length="64" mass="7262">MRTFLSILGVLMIASGLLWAAQGSGLFPYPARSFMIDQTPWVWWGLLMAVVGLLVLWAARRRLR</sequence>